<accession>A0ABW0AHQ1</accession>
<evidence type="ECO:0000256" key="1">
    <source>
        <dbReference type="SAM" id="SignalP"/>
    </source>
</evidence>
<sequence length="179" mass="19398">MNRRLSATLATAVLAGSLTAISTPAQAAPVPGCVDAGKVFRTISAKSTKWVPTNVHSDWARPGVNISYAKNKTGSWTLTGSVGGQAEMKILLVKASASFNVSLAKTWTKSDTWTYSATVKRKAGKTKGRLMMFHEAKRFTAKKTLVYNKNGRCAVKTVYKKTITAPVKRNVNVWGIQYA</sequence>
<proteinExistence type="predicted"/>
<protein>
    <recommendedName>
        <fullName evidence="4">Secreted protein</fullName>
    </recommendedName>
</protein>
<dbReference type="EMBL" id="JBHSKP010000009">
    <property type="protein sequence ID" value="MFC5153278.1"/>
    <property type="molecule type" value="Genomic_DNA"/>
</dbReference>
<keyword evidence="3" id="KW-1185">Reference proteome</keyword>
<evidence type="ECO:0000313" key="3">
    <source>
        <dbReference type="Proteomes" id="UP001596160"/>
    </source>
</evidence>
<name>A0ABW0AHQ1_9ACTN</name>
<dbReference type="RefSeq" id="WP_344479784.1">
    <property type="nucleotide sequence ID" value="NZ_BAAASB010000013.1"/>
</dbReference>
<feature type="chain" id="PRO_5047500576" description="Secreted protein" evidence="1">
    <location>
        <begin position="28"/>
        <end position="179"/>
    </location>
</feature>
<dbReference type="Proteomes" id="UP001596160">
    <property type="component" value="Unassembled WGS sequence"/>
</dbReference>
<comment type="caution">
    <text evidence="2">The sequence shown here is derived from an EMBL/GenBank/DDBJ whole genome shotgun (WGS) entry which is preliminary data.</text>
</comment>
<keyword evidence="1" id="KW-0732">Signal</keyword>
<evidence type="ECO:0008006" key="4">
    <source>
        <dbReference type="Google" id="ProtNLM"/>
    </source>
</evidence>
<evidence type="ECO:0000313" key="2">
    <source>
        <dbReference type="EMBL" id="MFC5153278.1"/>
    </source>
</evidence>
<feature type="signal peptide" evidence="1">
    <location>
        <begin position="1"/>
        <end position="27"/>
    </location>
</feature>
<gene>
    <name evidence="2" type="ORF">ACFPRH_16200</name>
</gene>
<organism evidence="2 3">
    <name type="scientific">Streptomyces amakusaensis</name>
    <dbReference type="NCBI Taxonomy" id="67271"/>
    <lineage>
        <taxon>Bacteria</taxon>
        <taxon>Bacillati</taxon>
        <taxon>Actinomycetota</taxon>
        <taxon>Actinomycetes</taxon>
        <taxon>Kitasatosporales</taxon>
        <taxon>Streptomycetaceae</taxon>
        <taxon>Streptomyces</taxon>
    </lineage>
</organism>
<reference evidence="3" key="1">
    <citation type="journal article" date="2019" name="Int. J. Syst. Evol. Microbiol.">
        <title>The Global Catalogue of Microorganisms (GCM) 10K type strain sequencing project: providing services to taxonomists for standard genome sequencing and annotation.</title>
        <authorList>
            <consortium name="The Broad Institute Genomics Platform"/>
            <consortium name="The Broad Institute Genome Sequencing Center for Infectious Disease"/>
            <person name="Wu L."/>
            <person name="Ma J."/>
        </authorList>
    </citation>
    <scope>NUCLEOTIDE SEQUENCE [LARGE SCALE GENOMIC DNA]</scope>
    <source>
        <strain evidence="3">PCU 266</strain>
    </source>
</reference>